<keyword evidence="7 9" id="KW-0472">Membrane</keyword>
<feature type="transmembrane region" description="Helical" evidence="9">
    <location>
        <begin position="362"/>
        <end position="384"/>
    </location>
</feature>
<dbReference type="SUPFAM" id="SSF160240">
    <property type="entry name" value="Cation efflux protein cytoplasmic domain-like"/>
    <property type="match status" value="1"/>
</dbReference>
<name>A0A8H2XVJ1_9AGAM</name>
<dbReference type="InterPro" id="IPR027470">
    <property type="entry name" value="Cation_efflux_CTD"/>
</dbReference>
<feature type="compositionally biased region" description="Basic residues" evidence="8">
    <location>
        <begin position="337"/>
        <end position="353"/>
    </location>
</feature>
<feature type="region of interest" description="Disordered" evidence="8">
    <location>
        <begin position="221"/>
        <end position="243"/>
    </location>
</feature>
<dbReference type="AlphaFoldDB" id="A0A8H2XVJ1"/>
<evidence type="ECO:0000256" key="1">
    <source>
        <dbReference type="ARBA" id="ARBA00004141"/>
    </source>
</evidence>
<dbReference type="PANTHER" id="PTHR45820:SF4">
    <property type="entry name" value="ZINC TRANSPORTER 63C, ISOFORM F"/>
    <property type="match status" value="1"/>
</dbReference>
<dbReference type="SUPFAM" id="SSF161111">
    <property type="entry name" value="Cation efflux protein transmembrane domain-like"/>
    <property type="match status" value="2"/>
</dbReference>
<organism evidence="12 13">
    <name type="scientific">Rhizoctonia solani</name>
    <dbReference type="NCBI Taxonomy" id="456999"/>
    <lineage>
        <taxon>Eukaryota</taxon>
        <taxon>Fungi</taxon>
        <taxon>Dikarya</taxon>
        <taxon>Basidiomycota</taxon>
        <taxon>Agaricomycotina</taxon>
        <taxon>Agaricomycetes</taxon>
        <taxon>Cantharellales</taxon>
        <taxon>Ceratobasidiaceae</taxon>
        <taxon>Rhizoctonia</taxon>
    </lineage>
</organism>
<dbReference type="Pfam" id="PF01545">
    <property type="entry name" value="Cation_efflux"/>
    <property type="match status" value="2"/>
</dbReference>
<sequence>MGLSRAARIKILLAIDTAFFFVELIVGYAVGSLALVADSFHMLNDVLSLIVALYAIKATISKWRICQVLVRLASCRDPGCSHQRRLSACPLFLNFHGGHRKILLHPRNIKSQARSHQISNPKLVVIVGSLGLASNILGLFLFHEHGHDHSAEKEEHASKPAPAKPALNGATESTPLLVASASASSSSSQASTPRPRADSNTSMIGHPAHTRAALVAAGEEVMRSQARPVRQRKKTDDDSVVRSAPVPGPFAASRGIHAQMAAGPFAASRGIHAQMAAGGAENRVEVVVDPSTMLSDDECEDPMGDNEGPHAHGHPVTPYTHDHDDHDHEHNDDHSHSHGHGHSHGHSHGHGHGHGSMNMRALVLHVLGDALGNVGVIATGLIIWQSDWAFKYYCDPIISLVITVIIFSSALPLVKSTSSILLQAVPPSLSLPHLRRALNKTKGVLAVHELHVWQLSEAKSVASVHVRVARPMEFMAIAARVRGVLHAFGVHSSTIQPEYAEVSVSAHASEEELRGCVDDGCLAPCGVPGQKQCAPEDGCCPPTPSQRTEEA</sequence>
<reference evidence="12" key="1">
    <citation type="submission" date="2021-01" db="EMBL/GenBank/DDBJ databases">
        <authorList>
            <person name="Kaushik A."/>
        </authorList>
    </citation>
    <scope>NUCLEOTIDE SEQUENCE</scope>
    <source>
        <strain evidence="12">AG4-RS23</strain>
    </source>
</reference>
<feature type="compositionally biased region" description="Low complexity" evidence="8">
    <location>
        <begin position="179"/>
        <end position="191"/>
    </location>
</feature>
<feature type="transmembrane region" description="Helical" evidence="9">
    <location>
        <begin position="12"/>
        <end position="37"/>
    </location>
</feature>
<comment type="subcellular location">
    <subcellularLocation>
        <location evidence="1">Membrane</location>
        <topology evidence="1">Multi-pass membrane protein</topology>
    </subcellularLocation>
</comment>
<evidence type="ECO:0000313" key="12">
    <source>
        <dbReference type="EMBL" id="CAE6435125.1"/>
    </source>
</evidence>
<dbReference type="EMBL" id="CAJMWY010000471">
    <property type="protein sequence ID" value="CAE6435125.1"/>
    <property type="molecule type" value="Genomic_DNA"/>
</dbReference>
<dbReference type="GO" id="GO:0006882">
    <property type="term" value="P:intracellular zinc ion homeostasis"/>
    <property type="evidence" value="ECO:0007669"/>
    <property type="project" value="TreeGrafter"/>
</dbReference>
<dbReference type="Proteomes" id="UP000663861">
    <property type="component" value="Unassembled WGS sequence"/>
</dbReference>
<evidence type="ECO:0000256" key="2">
    <source>
        <dbReference type="ARBA" id="ARBA00008873"/>
    </source>
</evidence>
<feature type="compositionally biased region" description="Acidic residues" evidence="8">
    <location>
        <begin position="295"/>
        <end position="304"/>
    </location>
</feature>
<dbReference type="InterPro" id="IPR058533">
    <property type="entry name" value="Cation_efflux_TM"/>
</dbReference>
<evidence type="ECO:0000259" key="11">
    <source>
        <dbReference type="Pfam" id="PF16916"/>
    </source>
</evidence>
<protein>
    <recommendedName>
        <fullName evidence="14">Zinc/cadmium resistance protein</fullName>
    </recommendedName>
</protein>
<comment type="similarity">
    <text evidence="2">Belongs to the cation diffusion facilitator (CDF) transporter (TC 2.A.4) family. SLC30A subfamily.</text>
</comment>
<comment type="caution">
    <text evidence="12">The sequence shown here is derived from an EMBL/GenBank/DDBJ whole genome shotgun (WGS) entry which is preliminary data.</text>
</comment>
<evidence type="ECO:0000256" key="5">
    <source>
        <dbReference type="ARBA" id="ARBA00022833"/>
    </source>
</evidence>
<feature type="transmembrane region" description="Helical" evidence="9">
    <location>
        <begin position="396"/>
        <end position="414"/>
    </location>
</feature>
<dbReference type="GO" id="GO:0005385">
    <property type="term" value="F:zinc ion transmembrane transporter activity"/>
    <property type="evidence" value="ECO:0007669"/>
    <property type="project" value="TreeGrafter"/>
</dbReference>
<keyword evidence="6 9" id="KW-1133">Transmembrane helix</keyword>
<accession>A0A8H2XVJ1</accession>
<dbReference type="PANTHER" id="PTHR45820">
    <property type="entry name" value="FI23527P1"/>
    <property type="match status" value="1"/>
</dbReference>
<evidence type="ECO:0008006" key="14">
    <source>
        <dbReference type="Google" id="ProtNLM"/>
    </source>
</evidence>
<feature type="region of interest" description="Disordered" evidence="8">
    <location>
        <begin position="529"/>
        <end position="551"/>
    </location>
</feature>
<feature type="compositionally biased region" description="Basic and acidic residues" evidence="8">
    <location>
        <begin position="320"/>
        <end position="336"/>
    </location>
</feature>
<dbReference type="InterPro" id="IPR027469">
    <property type="entry name" value="Cation_efflux_TMD_sf"/>
</dbReference>
<evidence type="ECO:0000256" key="9">
    <source>
        <dbReference type="SAM" id="Phobius"/>
    </source>
</evidence>
<evidence type="ECO:0000256" key="4">
    <source>
        <dbReference type="ARBA" id="ARBA00022692"/>
    </source>
</evidence>
<evidence type="ECO:0000256" key="3">
    <source>
        <dbReference type="ARBA" id="ARBA00022448"/>
    </source>
</evidence>
<gene>
    <name evidence="12" type="ORF">RDB_LOCUS30946</name>
</gene>
<evidence type="ECO:0000259" key="10">
    <source>
        <dbReference type="Pfam" id="PF01545"/>
    </source>
</evidence>
<proteinExistence type="inferred from homology"/>
<feature type="region of interest" description="Disordered" evidence="8">
    <location>
        <begin position="294"/>
        <end position="355"/>
    </location>
</feature>
<evidence type="ECO:0000256" key="8">
    <source>
        <dbReference type="SAM" id="MobiDB-lite"/>
    </source>
</evidence>
<dbReference type="GO" id="GO:0016020">
    <property type="term" value="C:membrane"/>
    <property type="evidence" value="ECO:0007669"/>
    <property type="project" value="UniProtKB-SubCell"/>
</dbReference>
<dbReference type="NCBIfam" id="TIGR01297">
    <property type="entry name" value="CDF"/>
    <property type="match status" value="1"/>
</dbReference>
<dbReference type="InterPro" id="IPR002524">
    <property type="entry name" value="Cation_efflux"/>
</dbReference>
<keyword evidence="4 9" id="KW-0812">Transmembrane</keyword>
<keyword evidence="5" id="KW-0862">Zinc</keyword>
<evidence type="ECO:0000256" key="6">
    <source>
        <dbReference type="ARBA" id="ARBA00022989"/>
    </source>
</evidence>
<dbReference type="Pfam" id="PF16916">
    <property type="entry name" value="ZT_dimer"/>
    <property type="match status" value="1"/>
</dbReference>
<dbReference type="InterPro" id="IPR036837">
    <property type="entry name" value="Cation_efflux_CTD_sf"/>
</dbReference>
<feature type="domain" description="Cation efflux protein transmembrane" evidence="10">
    <location>
        <begin position="349"/>
        <end position="422"/>
    </location>
</feature>
<dbReference type="Gene3D" id="1.20.1510.10">
    <property type="entry name" value="Cation efflux protein transmembrane domain"/>
    <property type="match status" value="2"/>
</dbReference>
<feature type="region of interest" description="Disordered" evidence="8">
    <location>
        <begin position="148"/>
        <end position="205"/>
    </location>
</feature>
<evidence type="ECO:0000256" key="7">
    <source>
        <dbReference type="ARBA" id="ARBA00023136"/>
    </source>
</evidence>
<evidence type="ECO:0000313" key="13">
    <source>
        <dbReference type="Proteomes" id="UP000663861"/>
    </source>
</evidence>
<feature type="domain" description="Cation efflux protein cytoplasmic" evidence="11">
    <location>
        <begin position="427"/>
        <end position="498"/>
    </location>
</feature>
<feature type="compositionally biased region" description="Basic and acidic residues" evidence="8">
    <location>
        <begin position="148"/>
        <end position="158"/>
    </location>
</feature>
<feature type="domain" description="Cation efflux protein transmembrane" evidence="10">
    <location>
        <begin position="10"/>
        <end position="59"/>
    </location>
</feature>
<keyword evidence="3" id="KW-0813">Transport</keyword>